<organism evidence="1 2">
    <name type="scientific">Riccia fluitans</name>
    <dbReference type="NCBI Taxonomy" id="41844"/>
    <lineage>
        <taxon>Eukaryota</taxon>
        <taxon>Viridiplantae</taxon>
        <taxon>Streptophyta</taxon>
        <taxon>Embryophyta</taxon>
        <taxon>Marchantiophyta</taxon>
        <taxon>Marchantiopsida</taxon>
        <taxon>Marchantiidae</taxon>
        <taxon>Marchantiales</taxon>
        <taxon>Ricciaceae</taxon>
        <taxon>Riccia</taxon>
    </lineage>
</organism>
<dbReference type="SUPFAM" id="SSF103511">
    <property type="entry name" value="Chlorophyll a-b binding protein"/>
    <property type="match status" value="1"/>
</dbReference>
<dbReference type="EMBL" id="JBHFFA010000001">
    <property type="protein sequence ID" value="KAL2652272.1"/>
    <property type="molecule type" value="Genomic_DNA"/>
</dbReference>
<accession>A0ABD1ZLV1</accession>
<dbReference type="AlphaFoldDB" id="A0ABD1ZLV1"/>
<keyword evidence="2" id="KW-1185">Reference proteome</keyword>
<dbReference type="Proteomes" id="UP001605036">
    <property type="component" value="Unassembled WGS sequence"/>
</dbReference>
<dbReference type="InterPro" id="IPR053091">
    <property type="entry name" value="PSII_Assembly/Photoprotect-Rel"/>
</dbReference>
<reference evidence="1 2" key="1">
    <citation type="submission" date="2024-09" db="EMBL/GenBank/DDBJ databases">
        <title>Chromosome-scale assembly of Riccia fluitans.</title>
        <authorList>
            <person name="Paukszto L."/>
            <person name="Sawicki J."/>
            <person name="Karawczyk K."/>
            <person name="Piernik-Szablinska J."/>
            <person name="Szczecinska M."/>
            <person name="Mazdziarz M."/>
        </authorList>
    </citation>
    <scope>NUCLEOTIDE SEQUENCE [LARGE SCALE GENOMIC DNA]</scope>
    <source>
        <strain evidence="1">Rf_01</strain>
        <tissue evidence="1">Aerial parts of the thallus</tissue>
    </source>
</reference>
<gene>
    <name evidence="1" type="ORF">R1flu_020400</name>
</gene>
<dbReference type="Gene3D" id="1.10.3460.10">
    <property type="entry name" value="Chlorophyll a/b binding protein domain"/>
    <property type="match status" value="1"/>
</dbReference>
<comment type="caution">
    <text evidence="1">The sequence shown here is derived from an EMBL/GenBank/DDBJ whole genome shotgun (WGS) entry which is preliminary data.</text>
</comment>
<proteinExistence type="predicted"/>
<evidence type="ECO:0000313" key="1">
    <source>
        <dbReference type="EMBL" id="KAL2652272.1"/>
    </source>
</evidence>
<protein>
    <submittedName>
        <fullName evidence="1">Uncharacterized protein</fullName>
    </submittedName>
</protein>
<dbReference type="PANTHER" id="PTHR37752:SF1">
    <property type="entry name" value="OS02G0610700 PROTEIN"/>
    <property type="match status" value="1"/>
</dbReference>
<evidence type="ECO:0000313" key="2">
    <source>
        <dbReference type="Proteomes" id="UP001605036"/>
    </source>
</evidence>
<sequence length="294" mass="33037">MKLTHDDRNCRLGMCVTFEVLISLSRLKLYLWVGPPWGWKLWPNTWHHEYRIFERARGWTSRPSGRGTLASNSLCVDPLSLPLFACGSLLVSRWVRVICFVPWCALDFHLHSSSSQYLHGIRTEKKKGEIFADKEEERAMATMAVTAASSSLRLLPPVDGLRIQQQSAACAKAAPLLKEKSHRRCSIVAEGVDSTTTSTATTSTASSSKSSQVVTIEYQRQRAKELQDYFAAKKYEEETIKGRTFGWTRKNEITNGRWTMFGIAVGLLTEFATGADFVEQLKIIVSNLGIVDLD</sequence>
<name>A0ABD1ZLV1_9MARC</name>
<dbReference type="PANTHER" id="PTHR37752">
    <property type="entry name" value="OS02G0610700 PROTEIN"/>
    <property type="match status" value="1"/>
</dbReference>